<dbReference type="SMART" id="SM00966">
    <property type="entry name" value="SpoVT_AbrB"/>
    <property type="match status" value="1"/>
</dbReference>
<organism evidence="2 3">
    <name type="scientific">Streptomyces montanus</name>
    <dbReference type="NCBI Taxonomy" id="2580423"/>
    <lineage>
        <taxon>Bacteria</taxon>
        <taxon>Bacillati</taxon>
        <taxon>Actinomycetota</taxon>
        <taxon>Actinomycetes</taxon>
        <taxon>Kitasatosporales</taxon>
        <taxon>Streptomycetaceae</taxon>
        <taxon>Streptomyces</taxon>
    </lineage>
</organism>
<protein>
    <submittedName>
        <fullName evidence="2">AbrB/MazE/SpoVT family DNA-binding domain-containing protein</fullName>
    </submittedName>
</protein>
<evidence type="ECO:0000259" key="1">
    <source>
        <dbReference type="SMART" id="SM00966"/>
    </source>
</evidence>
<accession>A0A5R9FTZ6</accession>
<evidence type="ECO:0000313" key="2">
    <source>
        <dbReference type="EMBL" id="TLS43964.1"/>
    </source>
</evidence>
<keyword evidence="2" id="KW-0238">DNA-binding</keyword>
<feature type="domain" description="SpoVT-AbrB" evidence="1">
    <location>
        <begin position="8"/>
        <end position="54"/>
    </location>
</feature>
<dbReference type="InterPro" id="IPR037914">
    <property type="entry name" value="SpoVT-AbrB_sf"/>
</dbReference>
<dbReference type="AlphaFoldDB" id="A0A5R9FTZ6"/>
<comment type="caution">
    <text evidence="2">The sequence shown here is derived from an EMBL/GenBank/DDBJ whole genome shotgun (WGS) entry which is preliminary data.</text>
</comment>
<dbReference type="GO" id="GO:0003677">
    <property type="term" value="F:DNA binding"/>
    <property type="evidence" value="ECO:0007669"/>
    <property type="project" value="UniProtKB-KW"/>
</dbReference>
<dbReference type="SUPFAM" id="SSF89447">
    <property type="entry name" value="AbrB/MazE/MraZ-like"/>
    <property type="match status" value="1"/>
</dbReference>
<dbReference type="InterPro" id="IPR007159">
    <property type="entry name" value="SpoVT-AbrB_dom"/>
</dbReference>
<keyword evidence="3" id="KW-1185">Reference proteome</keyword>
<dbReference type="Proteomes" id="UP000305906">
    <property type="component" value="Unassembled WGS sequence"/>
</dbReference>
<sequence length="62" mass="6414">MIRSPSEVTVGADGTVALPMSILAEAGINPGETLLAHSDGDGRVVLRRLDDAVSDLISGRQL</sequence>
<proteinExistence type="predicted"/>
<name>A0A5R9FTZ6_9ACTN</name>
<dbReference type="EMBL" id="VBZC01000025">
    <property type="protein sequence ID" value="TLS43964.1"/>
    <property type="molecule type" value="Genomic_DNA"/>
</dbReference>
<reference evidence="2 3" key="1">
    <citation type="submission" date="2019-05" db="EMBL/GenBank/DDBJ databases">
        <title>Streptomyces sp. NEAU-C151, a novel actinomycete isolated from soil.</title>
        <authorList>
            <person name="Han L."/>
            <person name="Jiang H."/>
        </authorList>
    </citation>
    <scope>NUCLEOTIDE SEQUENCE [LARGE SCALE GENOMIC DNA]</scope>
    <source>
        <strain evidence="2 3">NEAU-C151</strain>
    </source>
</reference>
<evidence type="ECO:0000313" key="3">
    <source>
        <dbReference type="Proteomes" id="UP000305906"/>
    </source>
</evidence>
<dbReference type="Pfam" id="PF04014">
    <property type="entry name" value="MazE_antitoxin"/>
    <property type="match status" value="1"/>
</dbReference>
<gene>
    <name evidence="2" type="ORF">FE633_22990</name>
</gene>